<evidence type="ECO:0000256" key="3">
    <source>
        <dbReference type="ARBA" id="ARBA00010763"/>
    </source>
</evidence>
<dbReference type="Gene3D" id="2.170.190.11">
    <property type="entry name" value="Molybdopterin biosynthesis moea protein, domain 3"/>
    <property type="match status" value="1"/>
</dbReference>
<dbReference type="Gene3D" id="2.40.340.10">
    <property type="entry name" value="MoeA, C-terminal, domain IV"/>
    <property type="match status" value="1"/>
</dbReference>
<dbReference type="NCBIfam" id="NF045515">
    <property type="entry name" value="Glp_gephyrin"/>
    <property type="match status" value="1"/>
</dbReference>
<dbReference type="EMBL" id="JAGSOV010000080">
    <property type="protein sequence ID" value="MCO1660282.1"/>
    <property type="molecule type" value="Genomic_DNA"/>
</dbReference>
<dbReference type="InterPro" id="IPR005111">
    <property type="entry name" value="MoeA_C_domain_IV"/>
</dbReference>
<evidence type="ECO:0000256" key="6">
    <source>
        <dbReference type="ARBA" id="ARBA00047317"/>
    </source>
</evidence>
<evidence type="ECO:0000259" key="8">
    <source>
        <dbReference type="SMART" id="SM00852"/>
    </source>
</evidence>
<dbReference type="InterPro" id="IPR036135">
    <property type="entry name" value="MoeA_linker/N_sf"/>
</dbReference>
<organism evidence="9 10">
    <name type="scientific">Pseudonocardia humida</name>
    <dbReference type="NCBI Taxonomy" id="2800819"/>
    <lineage>
        <taxon>Bacteria</taxon>
        <taxon>Bacillati</taxon>
        <taxon>Actinomycetota</taxon>
        <taxon>Actinomycetes</taxon>
        <taxon>Pseudonocardiales</taxon>
        <taxon>Pseudonocardiaceae</taxon>
        <taxon>Pseudonocardia</taxon>
    </lineage>
</organism>
<keyword evidence="10" id="KW-1185">Reference proteome</keyword>
<dbReference type="NCBIfam" id="TIGR00177">
    <property type="entry name" value="molyb_syn"/>
    <property type="match status" value="1"/>
</dbReference>
<dbReference type="SUPFAM" id="SSF63867">
    <property type="entry name" value="MoeA C-terminal domain-like"/>
    <property type="match status" value="1"/>
</dbReference>
<proteinExistence type="inferred from homology"/>
<evidence type="ECO:0000313" key="9">
    <source>
        <dbReference type="EMBL" id="MCO1660282.1"/>
    </source>
</evidence>
<comment type="catalytic activity">
    <reaction evidence="6">
        <text>adenylyl-molybdopterin + molybdate = Mo-molybdopterin + AMP + H(+)</text>
        <dbReference type="Rhea" id="RHEA:35047"/>
        <dbReference type="ChEBI" id="CHEBI:15378"/>
        <dbReference type="ChEBI" id="CHEBI:36264"/>
        <dbReference type="ChEBI" id="CHEBI:62727"/>
        <dbReference type="ChEBI" id="CHEBI:71302"/>
        <dbReference type="ChEBI" id="CHEBI:456215"/>
        <dbReference type="EC" id="2.10.1.1"/>
    </reaction>
</comment>
<keyword evidence="4 7" id="KW-0500">Molybdenum</keyword>
<dbReference type="Pfam" id="PF00994">
    <property type="entry name" value="MoCF_biosynth"/>
    <property type="match status" value="1"/>
</dbReference>
<dbReference type="SMART" id="SM00852">
    <property type="entry name" value="MoCF_biosynth"/>
    <property type="match status" value="1"/>
</dbReference>
<dbReference type="InterPro" id="IPR036425">
    <property type="entry name" value="MoaB/Mog-like_dom_sf"/>
</dbReference>
<dbReference type="Gene3D" id="3.40.980.10">
    <property type="entry name" value="MoaB/Mog-like domain"/>
    <property type="match status" value="1"/>
</dbReference>
<dbReference type="InterPro" id="IPR038987">
    <property type="entry name" value="MoeA-like"/>
</dbReference>
<keyword evidence="7" id="KW-0460">Magnesium</keyword>
<evidence type="ECO:0000256" key="7">
    <source>
        <dbReference type="RuleBase" id="RU365090"/>
    </source>
</evidence>
<dbReference type="Pfam" id="PF03453">
    <property type="entry name" value="MoeA_N"/>
    <property type="match status" value="1"/>
</dbReference>
<comment type="function">
    <text evidence="1 7">Catalyzes the insertion of molybdate into adenylated molybdopterin with the concomitant release of AMP.</text>
</comment>
<evidence type="ECO:0000256" key="5">
    <source>
        <dbReference type="ARBA" id="ARBA00023150"/>
    </source>
</evidence>
<dbReference type="Proteomes" id="UP001165283">
    <property type="component" value="Unassembled WGS sequence"/>
</dbReference>
<dbReference type="InterPro" id="IPR036688">
    <property type="entry name" value="MoeA_C_domain_IV_sf"/>
</dbReference>
<reference evidence="9" key="1">
    <citation type="submission" date="2021-04" db="EMBL/GenBank/DDBJ databases">
        <title>Pseudonocardia sp. nov., isolated from sandy soil of mangrove forest.</title>
        <authorList>
            <person name="Zan Z."/>
            <person name="Huang R."/>
            <person name="Liu W."/>
        </authorList>
    </citation>
    <scope>NUCLEOTIDE SEQUENCE</scope>
    <source>
        <strain evidence="9">S2-4</strain>
    </source>
</reference>
<keyword evidence="7" id="KW-0808">Transferase</keyword>
<dbReference type="SUPFAM" id="SSF63882">
    <property type="entry name" value="MoeA N-terminal region -like"/>
    <property type="match status" value="1"/>
</dbReference>
<feature type="domain" description="MoaB/Mog" evidence="8">
    <location>
        <begin position="224"/>
        <end position="369"/>
    </location>
</feature>
<name>A0ABT1AB64_9PSEU</name>
<dbReference type="SUPFAM" id="SSF53218">
    <property type="entry name" value="Molybdenum cofactor biosynthesis proteins"/>
    <property type="match status" value="1"/>
</dbReference>
<evidence type="ECO:0000313" key="10">
    <source>
        <dbReference type="Proteomes" id="UP001165283"/>
    </source>
</evidence>
<evidence type="ECO:0000256" key="4">
    <source>
        <dbReference type="ARBA" id="ARBA00022505"/>
    </source>
</evidence>
<comment type="caution">
    <text evidence="9">The sequence shown here is derived from an EMBL/GenBank/DDBJ whole genome shotgun (WGS) entry which is preliminary data.</text>
</comment>
<dbReference type="Gene3D" id="3.90.105.10">
    <property type="entry name" value="Molybdopterin biosynthesis moea protein, domain 2"/>
    <property type="match status" value="1"/>
</dbReference>
<keyword evidence="7" id="KW-0479">Metal-binding</keyword>
<sequence length="453" mass="46417">MKPKPFSALNHLTVPRATAPPCHSPTNVADATGADRAGCGSVSSPRTVDEHRAVVAALLGPAAATEDVPVGEALGRVLAADIAAAVSLPSFDNSAMDGYAVRASELAGATPDAPVVLPVATDIPAGRTDVPVLEPGTVHRIMTGAPLPPGADAVLPVEQTDGGVTRVSLHGAPEVGAFVRRAGEDVTAGDVVLEAGAVVGPAQVGVIAAVGAATVAVRRRPVVLVLSTGSELVEPGRPLRTGQIYESNGPMLAAAVTEAGGRAELLRFVPDDVEQFLDRLRERLAGRAPEDRVDLVLTSGGVSAGAYEVVKDAFTGRGVEFVKVAMQPGGPQGAGRVGELGGVAVVTLPGNPVSSHVSFEVFVRPALRAVLGHPSPERPMRTAVLGESWTSPKGRRQFRRGVLDADGTTVREVGTSGSHMLGALARAECLVVVPADVTDLRKGTPVEVWSLDR</sequence>
<dbReference type="PANTHER" id="PTHR10192:SF5">
    <property type="entry name" value="GEPHYRIN"/>
    <property type="match status" value="1"/>
</dbReference>
<accession>A0ABT1AB64</accession>
<dbReference type="EC" id="2.10.1.1" evidence="7"/>
<evidence type="ECO:0000256" key="2">
    <source>
        <dbReference type="ARBA" id="ARBA00005046"/>
    </source>
</evidence>
<dbReference type="InterPro" id="IPR005110">
    <property type="entry name" value="MoeA_linker/N"/>
</dbReference>
<dbReference type="PANTHER" id="PTHR10192">
    <property type="entry name" value="MOLYBDOPTERIN BIOSYNTHESIS PROTEIN"/>
    <property type="match status" value="1"/>
</dbReference>
<evidence type="ECO:0000256" key="1">
    <source>
        <dbReference type="ARBA" id="ARBA00002901"/>
    </source>
</evidence>
<dbReference type="CDD" id="cd00887">
    <property type="entry name" value="MoeA"/>
    <property type="match status" value="1"/>
</dbReference>
<dbReference type="Pfam" id="PF03454">
    <property type="entry name" value="MoeA_C"/>
    <property type="match status" value="1"/>
</dbReference>
<protein>
    <recommendedName>
        <fullName evidence="7">Molybdopterin molybdenumtransferase</fullName>
        <ecNumber evidence="7">2.10.1.1</ecNumber>
    </recommendedName>
</protein>
<comment type="pathway">
    <text evidence="2 7">Cofactor biosynthesis; molybdopterin biosynthesis.</text>
</comment>
<gene>
    <name evidence="9" type="ORF">KDL28_35010</name>
</gene>
<keyword evidence="5 7" id="KW-0501">Molybdenum cofactor biosynthesis</keyword>
<dbReference type="InterPro" id="IPR001453">
    <property type="entry name" value="MoaB/Mog_dom"/>
</dbReference>
<comment type="cofactor">
    <cofactor evidence="7">
        <name>Mg(2+)</name>
        <dbReference type="ChEBI" id="CHEBI:18420"/>
    </cofactor>
</comment>
<comment type="similarity">
    <text evidence="3 7">Belongs to the MoeA family.</text>
</comment>